<evidence type="ECO:0000313" key="2">
    <source>
        <dbReference type="Proteomes" id="UP000694920"/>
    </source>
</evidence>
<keyword evidence="2" id="KW-1185">Reference proteome</keyword>
<dbReference type="Proteomes" id="UP000694920">
    <property type="component" value="Unplaced"/>
</dbReference>
<evidence type="ECO:0000313" key="3">
    <source>
        <dbReference type="RefSeq" id="XP_024940861.1"/>
    </source>
</evidence>
<proteinExistence type="predicted"/>
<gene>
    <name evidence="3" type="primary">LOC112494365</name>
</gene>
<reference evidence="3" key="1">
    <citation type="submission" date="2025-08" db="UniProtKB">
        <authorList>
            <consortium name="RefSeq"/>
        </authorList>
    </citation>
    <scope>IDENTIFICATION</scope>
</reference>
<feature type="region of interest" description="Disordered" evidence="1">
    <location>
        <begin position="113"/>
        <end position="150"/>
    </location>
</feature>
<sequence length="150" mass="17325">MTRLDNNKKVTKEPKLRSPLDVVFEKIKQTWICPPERLTGKILNDLLTSDNASSSHSSQEYLDELVKDKIHDCADLEGSAVVSEYGIKENGFSKETKKLQNFNSLKMPKLENPWAHRMPVKKTPGSLYGNEKVSQRRREREKRKERKLGN</sequence>
<name>A0AAJ7RIA3_CEPCN</name>
<dbReference type="KEGG" id="ccin:112494365"/>
<accession>A0AAJ7RIA3</accession>
<feature type="compositionally biased region" description="Basic residues" evidence="1">
    <location>
        <begin position="139"/>
        <end position="150"/>
    </location>
</feature>
<organism evidence="2 3">
    <name type="scientific">Cephus cinctus</name>
    <name type="common">Wheat stem sawfly</name>
    <dbReference type="NCBI Taxonomy" id="211228"/>
    <lineage>
        <taxon>Eukaryota</taxon>
        <taxon>Metazoa</taxon>
        <taxon>Ecdysozoa</taxon>
        <taxon>Arthropoda</taxon>
        <taxon>Hexapoda</taxon>
        <taxon>Insecta</taxon>
        <taxon>Pterygota</taxon>
        <taxon>Neoptera</taxon>
        <taxon>Endopterygota</taxon>
        <taxon>Hymenoptera</taxon>
        <taxon>Cephoidea</taxon>
        <taxon>Cephidae</taxon>
        <taxon>Cephus</taxon>
    </lineage>
</organism>
<evidence type="ECO:0000256" key="1">
    <source>
        <dbReference type="SAM" id="MobiDB-lite"/>
    </source>
</evidence>
<dbReference type="GeneID" id="112494365"/>
<dbReference type="AlphaFoldDB" id="A0AAJ7RIA3"/>
<dbReference type="RefSeq" id="XP_024940861.1">
    <property type="nucleotide sequence ID" value="XM_025085093.1"/>
</dbReference>
<protein>
    <submittedName>
        <fullName evidence="3">Uncharacterized protein LOC112494365</fullName>
    </submittedName>
</protein>